<feature type="transmembrane region" description="Helical" evidence="7">
    <location>
        <begin position="145"/>
        <end position="166"/>
    </location>
</feature>
<keyword evidence="5 7" id="KW-1133">Transmembrane helix</keyword>
<feature type="binding site" evidence="9">
    <location>
        <position position="225"/>
    </location>
    <ligand>
        <name>Mg(2+)</name>
        <dbReference type="ChEBI" id="CHEBI:18420"/>
    </ligand>
</feature>
<dbReference type="UniPathway" id="UPA00219"/>
<comment type="cofactor">
    <cofactor evidence="7 9">
        <name>Mg(2+)</name>
        <dbReference type="ChEBI" id="CHEBI:18420"/>
    </cofactor>
</comment>
<dbReference type="NCBIfam" id="TIGR00445">
    <property type="entry name" value="mraY"/>
    <property type="match status" value="1"/>
</dbReference>
<dbReference type="InterPro" id="IPR018480">
    <property type="entry name" value="PNAcMuramoyl-5peptid_Trfase_CS"/>
</dbReference>
<dbReference type="GO" id="GO:0051301">
    <property type="term" value="P:cell division"/>
    <property type="evidence" value="ECO:0007669"/>
    <property type="project" value="UniProtKB-KW"/>
</dbReference>
<feature type="transmembrane region" description="Helical" evidence="7">
    <location>
        <begin position="197"/>
        <end position="214"/>
    </location>
</feature>
<keyword evidence="7" id="KW-0132">Cell division</keyword>
<dbReference type="InterPro" id="IPR000715">
    <property type="entry name" value="Glycosyl_transferase_4"/>
</dbReference>
<evidence type="ECO:0000256" key="8">
    <source>
        <dbReference type="NCBIfam" id="TIGR00445"/>
    </source>
</evidence>
<evidence type="ECO:0000256" key="6">
    <source>
        <dbReference type="ARBA" id="ARBA00023136"/>
    </source>
</evidence>
<dbReference type="GO" id="GO:0008360">
    <property type="term" value="P:regulation of cell shape"/>
    <property type="evidence" value="ECO:0007669"/>
    <property type="project" value="UniProtKB-KW"/>
</dbReference>
<evidence type="ECO:0000256" key="7">
    <source>
        <dbReference type="HAMAP-Rule" id="MF_00038"/>
    </source>
</evidence>
<dbReference type="GO" id="GO:0046872">
    <property type="term" value="F:metal ion binding"/>
    <property type="evidence" value="ECO:0007669"/>
    <property type="project" value="UniProtKB-KW"/>
</dbReference>
<dbReference type="EC" id="2.7.8.13" evidence="7 8"/>
<feature type="transmembrane region" description="Helical" evidence="7">
    <location>
        <begin position="6"/>
        <end position="26"/>
    </location>
</feature>
<keyword evidence="6 7" id="KW-0472">Membrane</keyword>
<keyword evidence="7 9" id="KW-0460">Magnesium</keyword>
<dbReference type="GO" id="GO:0008963">
    <property type="term" value="F:phospho-N-acetylmuramoyl-pentapeptide-transferase activity"/>
    <property type="evidence" value="ECO:0007669"/>
    <property type="project" value="UniProtKB-UniRule"/>
</dbReference>
<feature type="transmembrane region" description="Helical" evidence="7">
    <location>
        <begin position="173"/>
        <end position="191"/>
    </location>
</feature>
<feature type="binding site" evidence="9">
    <location>
        <position position="165"/>
    </location>
    <ligand>
        <name>Mg(2+)</name>
        <dbReference type="ChEBI" id="CHEBI:18420"/>
    </ligand>
</feature>
<dbReference type="STRING" id="1121331.SAMN02745248_00654"/>
<evidence type="ECO:0000256" key="2">
    <source>
        <dbReference type="ARBA" id="ARBA00005583"/>
    </source>
</evidence>
<keyword evidence="7 9" id="KW-0479">Metal-binding</keyword>
<evidence type="ECO:0000256" key="9">
    <source>
        <dbReference type="PIRSR" id="PIRSR600715-1"/>
    </source>
</evidence>
<keyword evidence="7" id="KW-0131">Cell cycle</keyword>
<keyword evidence="7" id="KW-0133">Cell shape</keyword>
<keyword evidence="11" id="KW-1185">Reference proteome</keyword>
<dbReference type="OrthoDB" id="9805475at2"/>
<dbReference type="GO" id="GO:0071555">
    <property type="term" value="P:cell wall organization"/>
    <property type="evidence" value="ECO:0007669"/>
    <property type="project" value="UniProtKB-KW"/>
</dbReference>
<keyword evidence="7" id="KW-0961">Cell wall biogenesis/degradation</keyword>
<feature type="transmembrane region" description="Helical" evidence="7">
    <location>
        <begin position="47"/>
        <end position="68"/>
    </location>
</feature>
<feature type="transmembrane region" description="Helical" evidence="7">
    <location>
        <begin position="246"/>
        <end position="269"/>
    </location>
</feature>
<comment type="subcellular location">
    <subcellularLocation>
        <location evidence="7">Cell membrane</location>
        <topology evidence="7">Multi-pass membrane protein</topology>
    </subcellularLocation>
    <subcellularLocation>
        <location evidence="1">Membrane</location>
        <topology evidence="1">Multi-pass membrane protein</topology>
    </subcellularLocation>
</comment>
<dbReference type="EMBL" id="FRAD01000005">
    <property type="protein sequence ID" value="SHJ67132.1"/>
    <property type="molecule type" value="Genomic_DNA"/>
</dbReference>
<dbReference type="InterPro" id="IPR003524">
    <property type="entry name" value="PNAcMuramoyl-5peptid_Trfase"/>
</dbReference>
<sequence>MNSVVFFILISFIVAIALGPIIIPILRRLKMGQNIRVEGPKSHRVKSGTPAMGGFIFILASIITLFAFRRVYTSQVVAPLMGLILFSSIGFIDDYLKMVHKKNEGLKPRQKMLLLIIVASGMSYFGYVRIGTEIIIPFLNVSWDLGWFYMPAMIFFFTAVTNAVNLTDGLDGLATSISLLIITFFAVLSYVMNYLDLSITCAVLVGALLGFLKYNAYPAKVFMGDMGSIALGGFIATVAMMLKNPLIVIIVAGIPLMETLSVIIQVISFKSTGKRVFKMAPLHHHFELCGWHETRVVVIFSIITVVLCLVSFLVLSL</sequence>
<evidence type="ECO:0000256" key="1">
    <source>
        <dbReference type="ARBA" id="ARBA00004141"/>
    </source>
</evidence>
<feature type="transmembrane region" description="Helical" evidence="7">
    <location>
        <begin position="296"/>
        <end position="315"/>
    </location>
</feature>
<dbReference type="GO" id="GO:0051992">
    <property type="term" value="F:UDP-N-acetylmuramoyl-L-alanyl-D-glutamyl-meso-2,6-diaminopimelyl-D-alanyl-D-alanine:undecaprenyl-phosphate transferase activity"/>
    <property type="evidence" value="ECO:0007669"/>
    <property type="project" value="RHEA"/>
</dbReference>
<dbReference type="CDD" id="cd06852">
    <property type="entry name" value="GT_MraY"/>
    <property type="match status" value="1"/>
</dbReference>
<proteinExistence type="inferred from homology"/>
<dbReference type="Proteomes" id="UP000183952">
    <property type="component" value="Unassembled WGS sequence"/>
</dbReference>
<evidence type="ECO:0000313" key="11">
    <source>
        <dbReference type="Proteomes" id="UP000183952"/>
    </source>
</evidence>
<gene>
    <name evidence="7" type="primary">mraY</name>
    <name evidence="10" type="ORF">SAMN02745248_00654</name>
</gene>
<dbReference type="PANTHER" id="PTHR22926:SF5">
    <property type="entry name" value="PHOSPHO-N-ACETYLMURAMOYL-PENTAPEPTIDE-TRANSFERASE HOMOLOG"/>
    <property type="match status" value="1"/>
</dbReference>
<dbReference type="PANTHER" id="PTHR22926">
    <property type="entry name" value="PHOSPHO-N-ACETYLMURAMOYL-PENTAPEPTIDE-TRANSFERASE"/>
    <property type="match status" value="1"/>
</dbReference>
<dbReference type="Pfam" id="PF00953">
    <property type="entry name" value="Glycos_transf_4"/>
    <property type="match status" value="1"/>
</dbReference>
<evidence type="ECO:0000256" key="4">
    <source>
        <dbReference type="ARBA" id="ARBA00022692"/>
    </source>
</evidence>
<evidence type="ECO:0000313" key="10">
    <source>
        <dbReference type="EMBL" id="SHJ67132.1"/>
    </source>
</evidence>
<dbReference type="GO" id="GO:0009252">
    <property type="term" value="P:peptidoglycan biosynthetic process"/>
    <property type="evidence" value="ECO:0007669"/>
    <property type="project" value="UniProtKB-UniRule"/>
</dbReference>
<keyword evidence="4 7" id="KW-0812">Transmembrane</keyword>
<organism evidence="10 11">
    <name type="scientific">Hathewaya proteolytica DSM 3090</name>
    <dbReference type="NCBI Taxonomy" id="1121331"/>
    <lineage>
        <taxon>Bacteria</taxon>
        <taxon>Bacillati</taxon>
        <taxon>Bacillota</taxon>
        <taxon>Clostridia</taxon>
        <taxon>Eubacteriales</taxon>
        <taxon>Clostridiaceae</taxon>
        <taxon>Hathewaya</taxon>
    </lineage>
</organism>
<dbReference type="GO" id="GO:0005886">
    <property type="term" value="C:plasma membrane"/>
    <property type="evidence" value="ECO:0007669"/>
    <property type="project" value="UniProtKB-SubCell"/>
</dbReference>
<feature type="transmembrane region" description="Helical" evidence="7">
    <location>
        <begin position="113"/>
        <end position="139"/>
    </location>
</feature>
<comment type="similarity">
    <text evidence="2 7">Belongs to the glycosyltransferase 4 family. MraY subfamily.</text>
</comment>
<dbReference type="RefSeq" id="WP_072902296.1">
    <property type="nucleotide sequence ID" value="NZ_FRAD01000005.1"/>
</dbReference>
<feature type="transmembrane region" description="Helical" evidence="7">
    <location>
        <begin position="221"/>
        <end position="240"/>
    </location>
</feature>
<accession>A0A1M6L7F9</accession>
<dbReference type="PROSITE" id="PS01348">
    <property type="entry name" value="MRAY_2"/>
    <property type="match status" value="1"/>
</dbReference>
<protein>
    <recommendedName>
        <fullName evidence="7 8">Phospho-N-acetylmuramoyl-pentapeptide-transferase</fullName>
        <ecNumber evidence="7 8">2.7.8.13</ecNumber>
    </recommendedName>
    <alternativeName>
        <fullName evidence="7">UDP-MurNAc-pentapeptide phosphotransferase</fullName>
    </alternativeName>
</protein>
<comment type="catalytic activity">
    <reaction evidence="7">
        <text>UDP-N-acetyl-alpha-D-muramoyl-L-alanyl-gamma-D-glutamyl-meso-2,6-diaminopimeloyl-D-alanyl-D-alanine + di-trans,octa-cis-undecaprenyl phosphate = di-trans,octa-cis-undecaprenyl diphospho-N-acetyl-alpha-D-muramoyl-L-alanyl-D-glutamyl-meso-2,6-diaminopimeloyl-D-alanyl-D-alanine + UMP</text>
        <dbReference type="Rhea" id="RHEA:28386"/>
        <dbReference type="ChEBI" id="CHEBI:57865"/>
        <dbReference type="ChEBI" id="CHEBI:60392"/>
        <dbReference type="ChEBI" id="CHEBI:61386"/>
        <dbReference type="ChEBI" id="CHEBI:61387"/>
        <dbReference type="EC" id="2.7.8.13"/>
    </reaction>
</comment>
<feature type="transmembrane region" description="Helical" evidence="7">
    <location>
        <begin position="74"/>
        <end position="92"/>
    </location>
</feature>
<comment type="pathway">
    <text evidence="7">Cell wall biogenesis; peptidoglycan biosynthesis.</text>
</comment>
<reference evidence="10 11" key="1">
    <citation type="submission" date="2016-11" db="EMBL/GenBank/DDBJ databases">
        <authorList>
            <person name="Jaros S."/>
            <person name="Januszkiewicz K."/>
            <person name="Wedrychowicz H."/>
        </authorList>
    </citation>
    <scope>NUCLEOTIDE SEQUENCE [LARGE SCALE GENOMIC DNA]</scope>
    <source>
        <strain evidence="10 11">DSM 3090</strain>
    </source>
</reference>
<keyword evidence="3 7" id="KW-0808">Transferase</keyword>
<name>A0A1M6L7F9_9CLOT</name>
<evidence type="ECO:0000256" key="5">
    <source>
        <dbReference type="ARBA" id="ARBA00022989"/>
    </source>
</evidence>
<comment type="function">
    <text evidence="7">Catalyzes the initial step of the lipid cycle reactions in the biosynthesis of the cell wall peptidoglycan: transfers peptidoglycan precursor phospho-MurNAc-pentapeptide from UDP-MurNAc-pentapeptide onto the lipid carrier undecaprenyl phosphate, yielding undecaprenyl-pyrophosphoryl-MurNAc-pentapeptide, known as lipid I.</text>
</comment>
<dbReference type="HAMAP" id="MF_00038">
    <property type="entry name" value="MraY"/>
    <property type="match status" value="1"/>
</dbReference>
<evidence type="ECO:0000256" key="3">
    <source>
        <dbReference type="ARBA" id="ARBA00022679"/>
    </source>
</evidence>
<keyword evidence="7" id="KW-1003">Cell membrane</keyword>
<keyword evidence="7" id="KW-0573">Peptidoglycan synthesis</keyword>
<dbReference type="AlphaFoldDB" id="A0A1M6L7F9"/>